<evidence type="ECO:0000259" key="1">
    <source>
        <dbReference type="Pfam" id="PF01408"/>
    </source>
</evidence>
<dbReference type="InterPro" id="IPR051317">
    <property type="entry name" value="Gfo/Idh/MocA_oxidoreduct"/>
</dbReference>
<evidence type="ECO:0000313" key="3">
    <source>
        <dbReference type="EMBL" id="SVB58641.1"/>
    </source>
</evidence>
<sequence>MRRCILQIGFGNFGPTHLAAWRVLGLADELYVVDPDEAARRRCMDLGIAPDRVSGTVSDFLDQADLVVILAPTDLHLEVCLPVLKTGKPLFIEKPMTANLNDAQALRDLIREQVVQVGFYFRAHPLAQRAKEEVDKGRLGDLRYISGRFHGHKRARSDSGVVANDAVHFIDQANWMMGELPLEVDAVTKDHFGRGHDDFALIRLFYPSGALAHVEVGCIQPGRWNDNIVPGATQTKEFMV</sequence>
<feature type="domain" description="GFO/IDH/MocA-like oxidoreductase" evidence="2">
    <location>
        <begin position="128"/>
        <end position="224"/>
    </location>
</feature>
<dbReference type="InterPro" id="IPR000683">
    <property type="entry name" value="Gfo/Idh/MocA-like_OxRdtase_N"/>
</dbReference>
<dbReference type="Pfam" id="PF22725">
    <property type="entry name" value="GFO_IDH_MocA_C3"/>
    <property type="match status" value="1"/>
</dbReference>
<dbReference type="InterPro" id="IPR055170">
    <property type="entry name" value="GFO_IDH_MocA-like_dom"/>
</dbReference>
<gene>
    <name evidence="3" type="ORF">METZ01_LOCUS211495</name>
</gene>
<dbReference type="SUPFAM" id="SSF51735">
    <property type="entry name" value="NAD(P)-binding Rossmann-fold domains"/>
    <property type="match status" value="1"/>
</dbReference>
<dbReference type="Gene3D" id="3.40.50.720">
    <property type="entry name" value="NAD(P)-binding Rossmann-like Domain"/>
    <property type="match status" value="1"/>
</dbReference>
<dbReference type="PANTHER" id="PTHR43708:SF8">
    <property type="entry name" value="OXIDOREDUCTASE"/>
    <property type="match status" value="1"/>
</dbReference>
<name>A0A382F976_9ZZZZ</name>
<feature type="domain" description="Gfo/Idh/MocA-like oxidoreductase N-terminal" evidence="1">
    <location>
        <begin position="8"/>
        <end position="118"/>
    </location>
</feature>
<dbReference type="InterPro" id="IPR036291">
    <property type="entry name" value="NAD(P)-bd_dom_sf"/>
</dbReference>
<feature type="non-terminal residue" evidence="3">
    <location>
        <position position="240"/>
    </location>
</feature>
<dbReference type="PANTHER" id="PTHR43708">
    <property type="entry name" value="CONSERVED EXPRESSED OXIDOREDUCTASE (EUROFUNG)"/>
    <property type="match status" value="1"/>
</dbReference>
<evidence type="ECO:0000259" key="2">
    <source>
        <dbReference type="Pfam" id="PF22725"/>
    </source>
</evidence>
<proteinExistence type="predicted"/>
<dbReference type="EMBL" id="UINC01048284">
    <property type="protein sequence ID" value="SVB58641.1"/>
    <property type="molecule type" value="Genomic_DNA"/>
</dbReference>
<protein>
    <recommendedName>
        <fullName evidence="4">Gfo/Idh/MocA-like oxidoreductase N-terminal domain-containing protein</fullName>
    </recommendedName>
</protein>
<dbReference type="SUPFAM" id="SSF55347">
    <property type="entry name" value="Glyceraldehyde-3-phosphate dehydrogenase-like, C-terminal domain"/>
    <property type="match status" value="1"/>
</dbReference>
<dbReference type="GO" id="GO:0000166">
    <property type="term" value="F:nucleotide binding"/>
    <property type="evidence" value="ECO:0007669"/>
    <property type="project" value="InterPro"/>
</dbReference>
<dbReference type="Gene3D" id="3.30.360.10">
    <property type="entry name" value="Dihydrodipicolinate Reductase, domain 2"/>
    <property type="match status" value="1"/>
</dbReference>
<organism evidence="3">
    <name type="scientific">marine metagenome</name>
    <dbReference type="NCBI Taxonomy" id="408172"/>
    <lineage>
        <taxon>unclassified sequences</taxon>
        <taxon>metagenomes</taxon>
        <taxon>ecological metagenomes</taxon>
    </lineage>
</organism>
<reference evidence="3" key="1">
    <citation type="submission" date="2018-05" db="EMBL/GenBank/DDBJ databases">
        <authorList>
            <person name="Lanie J.A."/>
            <person name="Ng W.-L."/>
            <person name="Kazmierczak K.M."/>
            <person name="Andrzejewski T.M."/>
            <person name="Davidsen T.M."/>
            <person name="Wayne K.J."/>
            <person name="Tettelin H."/>
            <person name="Glass J.I."/>
            <person name="Rusch D."/>
            <person name="Podicherti R."/>
            <person name="Tsui H.-C.T."/>
            <person name="Winkler M.E."/>
        </authorList>
    </citation>
    <scope>NUCLEOTIDE SEQUENCE</scope>
</reference>
<accession>A0A382F976</accession>
<dbReference type="Pfam" id="PF01408">
    <property type="entry name" value="GFO_IDH_MocA"/>
    <property type="match status" value="1"/>
</dbReference>
<evidence type="ECO:0008006" key="4">
    <source>
        <dbReference type="Google" id="ProtNLM"/>
    </source>
</evidence>
<dbReference type="AlphaFoldDB" id="A0A382F976"/>